<dbReference type="Pfam" id="PF01728">
    <property type="entry name" value="FtsJ"/>
    <property type="match status" value="1"/>
</dbReference>
<evidence type="ECO:0000313" key="3">
    <source>
        <dbReference type="Proteomes" id="UP000799118"/>
    </source>
</evidence>
<evidence type="ECO:0000259" key="1">
    <source>
        <dbReference type="Pfam" id="PF01728"/>
    </source>
</evidence>
<feature type="domain" description="Ribosomal RNA methyltransferase FtsJ" evidence="1">
    <location>
        <begin position="65"/>
        <end position="270"/>
    </location>
</feature>
<dbReference type="SUPFAM" id="SSF53335">
    <property type="entry name" value="S-adenosyl-L-methionine-dependent methyltransferases"/>
    <property type="match status" value="1"/>
</dbReference>
<dbReference type="OrthoDB" id="417125at2759"/>
<name>A0A6A4H6B2_9AGAR</name>
<proteinExistence type="predicted"/>
<accession>A0A6A4H6B2</accession>
<dbReference type="Proteomes" id="UP000799118">
    <property type="component" value="Unassembled WGS sequence"/>
</dbReference>
<evidence type="ECO:0000313" key="2">
    <source>
        <dbReference type="EMBL" id="KAE9393641.1"/>
    </source>
</evidence>
<sequence length="361" mass="41147">MEEPVSPNLDIPERTLIDALIAQSGGEYLKSLLDIRKVGWQNDSLDTIFKTQRQNAASGDLQAERAWFRKMKRIFQEFDIHADIVPTSGPFTFLDLGFCPGGFTSYILSCNVDASGTGISLPDNQSGHKYLLERNLRSRFKAHFGDLGFYNLFNEGIDLYLRNIRLFALPPPILSSTFDLIVLDGHFLFDTYVTPKHEAPVHRWDTDRLLVSQIIIGLQSVMSGGTIIIKLRHPESYSTAAMLYMLDQISTSLELVKPLTMHGNRGTFYAIAKGVGISDNWEKKEEYLYQFRRLWYEITFGGPNGQGRFLLADGEKDLNFIASYDQLRTGYTERLAELSKDVWRIQAEALDHWFRRKGVLA</sequence>
<protein>
    <recommendedName>
        <fullName evidence="1">Ribosomal RNA methyltransferase FtsJ domain-containing protein</fullName>
    </recommendedName>
</protein>
<dbReference type="AlphaFoldDB" id="A0A6A4H6B2"/>
<organism evidence="2 3">
    <name type="scientific">Gymnopus androsaceus JB14</name>
    <dbReference type="NCBI Taxonomy" id="1447944"/>
    <lineage>
        <taxon>Eukaryota</taxon>
        <taxon>Fungi</taxon>
        <taxon>Dikarya</taxon>
        <taxon>Basidiomycota</taxon>
        <taxon>Agaricomycotina</taxon>
        <taxon>Agaricomycetes</taxon>
        <taxon>Agaricomycetidae</taxon>
        <taxon>Agaricales</taxon>
        <taxon>Marasmiineae</taxon>
        <taxon>Omphalotaceae</taxon>
        <taxon>Gymnopus</taxon>
    </lineage>
</organism>
<gene>
    <name evidence="2" type="ORF">BT96DRAFT_863354</name>
</gene>
<keyword evidence="3" id="KW-1185">Reference proteome</keyword>
<dbReference type="Gene3D" id="3.40.50.12760">
    <property type="match status" value="1"/>
</dbReference>
<dbReference type="GO" id="GO:0008168">
    <property type="term" value="F:methyltransferase activity"/>
    <property type="evidence" value="ECO:0007669"/>
    <property type="project" value="InterPro"/>
</dbReference>
<dbReference type="GO" id="GO:0032259">
    <property type="term" value="P:methylation"/>
    <property type="evidence" value="ECO:0007669"/>
    <property type="project" value="InterPro"/>
</dbReference>
<reference evidence="2" key="1">
    <citation type="journal article" date="2019" name="Environ. Microbiol.">
        <title>Fungal ecological strategies reflected in gene transcription - a case study of two litter decomposers.</title>
        <authorList>
            <person name="Barbi F."/>
            <person name="Kohler A."/>
            <person name="Barry K."/>
            <person name="Baskaran P."/>
            <person name="Daum C."/>
            <person name="Fauchery L."/>
            <person name="Ihrmark K."/>
            <person name="Kuo A."/>
            <person name="LaButti K."/>
            <person name="Lipzen A."/>
            <person name="Morin E."/>
            <person name="Grigoriev I.V."/>
            <person name="Henrissat B."/>
            <person name="Lindahl B."/>
            <person name="Martin F."/>
        </authorList>
    </citation>
    <scope>NUCLEOTIDE SEQUENCE</scope>
    <source>
        <strain evidence="2">JB14</strain>
    </source>
</reference>
<dbReference type="InterPro" id="IPR029063">
    <property type="entry name" value="SAM-dependent_MTases_sf"/>
</dbReference>
<dbReference type="InterPro" id="IPR002877">
    <property type="entry name" value="RNA_MeTrfase_FtsJ_dom"/>
</dbReference>
<dbReference type="EMBL" id="ML769567">
    <property type="protein sequence ID" value="KAE9393641.1"/>
    <property type="molecule type" value="Genomic_DNA"/>
</dbReference>